<evidence type="ECO:0000313" key="10">
    <source>
        <dbReference type="EMBL" id="KAG0327430.1"/>
    </source>
</evidence>
<name>A0A9P6UZI1_9FUNG</name>
<keyword evidence="11" id="KW-1185">Reference proteome</keyword>
<protein>
    <submittedName>
        <fullName evidence="10">Translocase of outer mitochondrial membrane</fullName>
    </submittedName>
</protein>
<evidence type="ECO:0000256" key="2">
    <source>
        <dbReference type="ARBA" id="ARBA00010510"/>
    </source>
</evidence>
<dbReference type="InterPro" id="IPR023614">
    <property type="entry name" value="Porin_dom_sf"/>
</dbReference>
<keyword evidence="7" id="KW-0653">Protein transport</keyword>
<evidence type="ECO:0000256" key="4">
    <source>
        <dbReference type="ARBA" id="ARBA00022452"/>
    </source>
</evidence>
<reference evidence="10" key="1">
    <citation type="journal article" date="2020" name="Fungal Divers.">
        <title>Resolving the Mortierellaceae phylogeny through synthesis of multi-gene phylogenetics and phylogenomics.</title>
        <authorList>
            <person name="Vandepol N."/>
            <person name="Liber J."/>
            <person name="Desiro A."/>
            <person name="Na H."/>
            <person name="Kennedy M."/>
            <person name="Barry K."/>
            <person name="Grigoriev I.V."/>
            <person name="Miller A.N."/>
            <person name="O'Donnell K."/>
            <person name="Stajich J.E."/>
            <person name="Bonito G."/>
        </authorList>
    </citation>
    <scope>NUCLEOTIDE SEQUENCE</scope>
    <source>
        <strain evidence="10">REB-010B</strain>
    </source>
</reference>
<evidence type="ECO:0000256" key="6">
    <source>
        <dbReference type="ARBA" id="ARBA00022787"/>
    </source>
</evidence>
<keyword evidence="8" id="KW-0496">Mitochondrion</keyword>
<dbReference type="EMBL" id="JAAAIP010000056">
    <property type="protein sequence ID" value="KAG0327430.1"/>
    <property type="molecule type" value="Genomic_DNA"/>
</dbReference>
<dbReference type="InterPro" id="IPR027246">
    <property type="entry name" value="Porin_Euk/Tom40"/>
</dbReference>
<comment type="similarity">
    <text evidence="2">Belongs to the Tom40 family.</text>
</comment>
<dbReference type="GO" id="GO:0005741">
    <property type="term" value="C:mitochondrial outer membrane"/>
    <property type="evidence" value="ECO:0007669"/>
    <property type="project" value="UniProtKB-SubCell"/>
</dbReference>
<keyword evidence="9" id="KW-0472">Membrane</keyword>
<dbReference type="AlphaFoldDB" id="A0A9P6UZI1"/>
<dbReference type="Proteomes" id="UP000738325">
    <property type="component" value="Unassembled WGS sequence"/>
</dbReference>
<evidence type="ECO:0000313" key="11">
    <source>
        <dbReference type="Proteomes" id="UP000738325"/>
    </source>
</evidence>
<evidence type="ECO:0000256" key="8">
    <source>
        <dbReference type="ARBA" id="ARBA00023128"/>
    </source>
</evidence>
<keyword evidence="3" id="KW-0813">Transport</keyword>
<sequence>MAAPSPLKTPFGFNPIPAAPVSAAPVEAAPSGLLGQVKDAFARVNQFREDLNLPNPGTYEGVNREVKNTFLTNHVFDGARCDITKVLTPNFQVTHSFAMGAAGAPSSYNFGTAFIGQQSFLSGNLDTDGNVQARANYAWSNTNVSKVQAQLSTTPGHSMLQVEQDYNGKEFNINLKGVNPSPVDGTGIFIGSYLQSVTQNLSVGAEAVYQRPTPGQEETIWSYVAKYTGKDYIATAQYQGFGALQAGYYLRYSEKVDFGTEIQLVTAGGRREAVATVGGKFEFRRSTFRGQVDTTGKVSAVLEEKIVPGFSFLVSGEMDHGKGASRFGVGMMWEV</sequence>
<evidence type="ECO:0000256" key="5">
    <source>
        <dbReference type="ARBA" id="ARBA00022692"/>
    </source>
</evidence>
<keyword evidence="5" id="KW-0812">Transmembrane</keyword>
<keyword evidence="6" id="KW-1000">Mitochondrion outer membrane</keyword>
<evidence type="ECO:0000256" key="3">
    <source>
        <dbReference type="ARBA" id="ARBA00022448"/>
    </source>
</evidence>
<comment type="subcellular location">
    <subcellularLocation>
        <location evidence="1">Mitochondrion outer membrane</location>
        <topology evidence="1">Multi-pass membrane protein</topology>
    </subcellularLocation>
</comment>
<organism evidence="10 11">
    <name type="scientific">Dissophora globulifera</name>
    <dbReference type="NCBI Taxonomy" id="979702"/>
    <lineage>
        <taxon>Eukaryota</taxon>
        <taxon>Fungi</taxon>
        <taxon>Fungi incertae sedis</taxon>
        <taxon>Mucoromycota</taxon>
        <taxon>Mortierellomycotina</taxon>
        <taxon>Mortierellomycetes</taxon>
        <taxon>Mortierellales</taxon>
        <taxon>Mortierellaceae</taxon>
        <taxon>Dissophora</taxon>
    </lineage>
</organism>
<dbReference type="Gene3D" id="2.40.160.10">
    <property type="entry name" value="Porin"/>
    <property type="match status" value="1"/>
</dbReference>
<accession>A0A9P6UZI1</accession>
<keyword evidence="4" id="KW-1134">Transmembrane beta strand</keyword>
<evidence type="ECO:0000256" key="7">
    <source>
        <dbReference type="ARBA" id="ARBA00022927"/>
    </source>
</evidence>
<evidence type="ECO:0000256" key="9">
    <source>
        <dbReference type="ARBA" id="ARBA00023136"/>
    </source>
</evidence>
<gene>
    <name evidence="10" type="primary">TOM40_1</name>
    <name evidence="10" type="ORF">BGZ99_007650</name>
</gene>
<comment type="caution">
    <text evidence="10">The sequence shown here is derived from an EMBL/GenBank/DDBJ whole genome shotgun (WGS) entry which is preliminary data.</text>
</comment>
<dbReference type="CDD" id="cd07305">
    <property type="entry name" value="Porin3_Tom40"/>
    <property type="match status" value="1"/>
</dbReference>
<dbReference type="Pfam" id="PF01459">
    <property type="entry name" value="Porin_3"/>
    <property type="match status" value="1"/>
</dbReference>
<dbReference type="GO" id="GO:0030150">
    <property type="term" value="P:protein import into mitochondrial matrix"/>
    <property type="evidence" value="ECO:0007669"/>
    <property type="project" value="InterPro"/>
</dbReference>
<dbReference type="InterPro" id="IPR037930">
    <property type="entry name" value="Tom40"/>
</dbReference>
<dbReference type="GO" id="GO:0008320">
    <property type="term" value="F:protein transmembrane transporter activity"/>
    <property type="evidence" value="ECO:0007669"/>
    <property type="project" value="InterPro"/>
</dbReference>
<dbReference type="PANTHER" id="PTHR10802">
    <property type="entry name" value="MITOCHONDRIAL IMPORT RECEPTOR SUBUNIT TOM40"/>
    <property type="match status" value="1"/>
</dbReference>
<evidence type="ECO:0000256" key="1">
    <source>
        <dbReference type="ARBA" id="ARBA00004374"/>
    </source>
</evidence>
<proteinExistence type="inferred from homology"/>
<dbReference type="OrthoDB" id="19656at2759"/>